<name>A0A1H1KE09_9BURK</name>
<keyword evidence="4" id="KW-1185">Reference proteome</keyword>
<accession>A0A1H1KE09</accession>
<evidence type="ECO:0000256" key="2">
    <source>
        <dbReference type="SAM" id="SignalP"/>
    </source>
</evidence>
<proteinExistence type="predicted"/>
<feature type="compositionally biased region" description="Low complexity" evidence="1">
    <location>
        <begin position="23"/>
        <end position="49"/>
    </location>
</feature>
<evidence type="ECO:0000313" key="3">
    <source>
        <dbReference type="EMBL" id="SDR60571.1"/>
    </source>
</evidence>
<organism evidence="3 4">
    <name type="scientific">Paraburkholderia tuberum</name>
    <dbReference type="NCBI Taxonomy" id="157910"/>
    <lineage>
        <taxon>Bacteria</taxon>
        <taxon>Pseudomonadati</taxon>
        <taxon>Pseudomonadota</taxon>
        <taxon>Betaproteobacteria</taxon>
        <taxon>Burkholderiales</taxon>
        <taxon>Burkholderiaceae</taxon>
        <taxon>Paraburkholderia</taxon>
    </lineage>
</organism>
<feature type="compositionally biased region" description="Polar residues" evidence="1">
    <location>
        <begin position="64"/>
        <end position="88"/>
    </location>
</feature>
<evidence type="ECO:0000313" key="4">
    <source>
        <dbReference type="Proteomes" id="UP000199365"/>
    </source>
</evidence>
<dbReference type="AlphaFoldDB" id="A0A1H1KE09"/>
<protein>
    <submittedName>
        <fullName evidence="3">Uncharacterized protein</fullName>
    </submittedName>
</protein>
<feature type="chain" id="PRO_5011650332" evidence="2">
    <location>
        <begin position="20"/>
        <end position="88"/>
    </location>
</feature>
<dbReference type="EMBL" id="FNKX01000003">
    <property type="protein sequence ID" value="SDR60571.1"/>
    <property type="molecule type" value="Genomic_DNA"/>
</dbReference>
<reference evidence="4" key="1">
    <citation type="submission" date="2016-10" db="EMBL/GenBank/DDBJ databases">
        <authorList>
            <person name="Varghese N."/>
            <person name="Submissions S."/>
        </authorList>
    </citation>
    <scope>NUCLEOTIDE SEQUENCE [LARGE SCALE GENOMIC DNA]</scope>
    <source>
        <strain evidence="4">DUS833</strain>
    </source>
</reference>
<feature type="signal peptide" evidence="2">
    <location>
        <begin position="1"/>
        <end position="19"/>
    </location>
</feature>
<dbReference type="Proteomes" id="UP000199365">
    <property type="component" value="Unassembled WGS sequence"/>
</dbReference>
<keyword evidence="2" id="KW-0732">Signal</keyword>
<feature type="region of interest" description="Disordered" evidence="1">
    <location>
        <begin position="23"/>
        <end position="88"/>
    </location>
</feature>
<evidence type="ECO:0000256" key="1">
    <source>
        <dbReference type="SAM" id="MobiDB-lite"/>
    </source>
</evidence>
<gene>
    <name evidence="3" type="ORF">SAMN05445850_7390</name>
</gene>
<sequence length="88" mass="9398">MKKIFLVLFAFLTSTSVLAQSNLPQQLPSQQPASAGQPSTKQLSQGGPQLPQPPQLPQIPQLPTQASTQLPNQLPTQASTQVPTQLSK</sequence>